<dbReference type="Proteomes" id="UP000027238">
    <property type="component" value="Unassembled WGS sequence"/>
</dbReference>
<protein>
    <submittedName>
        <fullName evidence="10">Putative null</fullName>
    </submittedName>
</protein>
<keyword evidence="3 8" id="KW-0732">Signal</keyword>
<dbReference type="CDD" id="cd10917">
    <property type="entry name" value="CE4_NodB_like_6s_7s"/>
    <property type="match status" value="1"/>
</dbReference>
<dbReference type="GO" id="GO:0016810">
    <property type="term" value="F:hydrolase activity, acting on carbon-nitrogen (but not peptide) bonds"/>
    <property type="evidence" value="ECO:0007669"/>
    <property type="project" value="InterPro"/>
</dbReference>
<dbReference type="AlphaFoldDB" id="A0A066XX58"/>
<feature type="chain" id="PRO_5001630886" evidence="8">
    <location>
        <begin position="20"/>
        <end position="817"/>
    </location>
</feature>
<organism evidence="10 11">
    <name type="scientific">Colletotrichum sublineola</name>
    <name type="common">Sorghum anthracnose fungus</name>
    <dbReference type="NCBI Taxonomy" id="1173701"/>
    <lineage>
        <taxon>Eukaryota</taxon>
        <taxon>Fungi</taxon>
        <taxon>Dikarya</taxon>
        <taxon>Ascomycota</taxon>
        <taxon>Pezizomycotina</taxon>
        <taxon>Sordariomycetes</taxon>
        <taxon>Hypocreomycetidae</taxon>
        <taxon>Glomerellales</taxon>
        <taxon>Glomerellaceae</taxon>
        <taxon>Colletotrichum</taxon>
        <taxon>Colletotrichum graminicola species complex</taxon>
    </lineage>
</organism>
<feature type="region of interest" description="Disordered" evidence="7">
    <location>
        <begin position="177"/>
        <end position="255"/>
    </location>
</feature>
<dbReference type="STRING" id="1173701.A0A066XX58"/>
<dbReference type="EMBL" id="JMSE01000332">
    <property type="protein sequence ID" value="KDN70545.1"/>
    <property type="molecule type" value="Genomic_DNA"/>
</dbReference>
<evidence type="ECO:0000256" key="2">
    <source>
        <dbReference type="ARBA" id="ARBA00022723"/>
    </source>
</evidence>
<dbReference type="Gene3D" id="3.20.20.370">
    <property type="entry name" value="Glycoside hydrolase/deacetylase"/>
    <property type="match status" value="1"/>
</dbReference>
<evidence type="ECO:0000256" key="5">
    <source>
        <dbReference type="ARBA" id="ARBA00023277"/>
    </source>
</evidence>
<evidence type="ECO:0000313" key="10">
    <source>
        <dbReference type="EMBL" id="KDN70545.1"/>
    </source>
</evidence>
<dbReference type="OrthoDB" id="2128708at2759"/>
<dbReference type="GO" id="GO:0005975">
    <property type="term" value="P:carbohydrate metabolic process"/>
    <property type="evidence" value="ECO:0007669"/>
    <property type="project" value="InterPro"/>
</dbReference>
<dbReference type="GO" id="GO:0046872">
    <property type="term" value="F:metal ion binding"/>
    <property type="evidence" value="ECO:0007669"/>
    <property type="project" value="UniProtKB-KW"/>
</dbReference>
<evidence type="ECO:0000313" key="11">
    <source>
        <dbReference type="Proteomes" id="UP000027238"/>
    </source>
</evidence>
<accession>A0A066XX58</accession>
<dbReference type="PANTHER" id="PTHR46471:SF6">
    <property type="entry name" value="GLYCOSYL HYDROLASE"/>
    <property type="match status" value="1"/>
</dbReference>
<reference evidence="11" key="1">
    <citation type="journal article" date="2014" name="Genome Announc.">
        <title>Draft genome sequence of Colletotrichum sublineola, a destructive pathogen of cultivated sorghum.</title>
        <authorList>
            <person name="Baroncelli R."/>
            <person name="Sanz-Martin J.M."/>
            <person name="Rech G.E."/>
            <person name="Sukno S.A."/>
            <person name="Thon M.R."/>
        </authorList>
    </citation>
    <scope>NUCLEOTIDE SEQUENCE [LARGE SCALE GENOMIC DNA]</scope>
    <source>
        <strain evidence="11">TX430BB</strain>
    </source>
</reference>
<evidence type="ECO:0000256" key="6">
    <source>
        <dbReference type="ARBA" id="ARBA00023285"/>
    </source>
</evidence>
<dbReference type="InterPro" id="IPR002509">
    <property type="entry name" value="NODB_dom"/>
</dbReference>
<proteinExistence type="predicted"/>
<name>A0A066XX58_COLSU</name>
<keyword evidence="5" id="KW-0119">Carbohydrate metabolism</keyword>
<keyword evidence="11" id="KW-1185">Reference proteome</keyword>
<dbReference type="SUPFAM" id="SSF88713">
    <property type="entry name" value="Glycoside hydrolase/deacetylase"/>
    <property type="match status" value="1"/>
</dbReference>
<evidence type="ECO:0000256" key="4">
    <source>
        <dbReference type="ARBA" id="ARBA00022801"/>
    </source>
</evidence>
<keyword evidence="2" id="KW-0479">Metal-binding</keyword>
<evidence type="ECO:0000256" key="1">
    <source>
        <dbReference type="ARBA" id="ARBA00001941"/>
    </source>
</evidence>
<dbReference type="eggNOG" id="ENOG502S8H7">
    <property type="taxonomic scope" value="Eukaryota"/>
</dbReference>
<keyword evidence="6" id="KW-0170">Cobalt</keyword>
<feature type="domain" description="NodB homology" evidence="9">
    <location>
        <begin position="613"/>
        <end position="803"/>
    </location>
</feature>
<sequence length="817" mass="88785">MSFTNTFLRLLGLTGTAYAACSNLLIDDFSRSTPSGLNHLSSWTSDDGSMSSIALSSGVLSFTPNSDSSSYFYETLGCYQAASRGYKALSLTVKGPKDASFVVEIQSKQACTDQQYKSQWVVVSGLTGSTQTVSIALSSFTGASLDGIVGFVWSSYTRISDYQFSNIQLTCNENTDSSSSVASPSATSTRPLSTSSTSRARSASSSSTSTISQGRTSTGSSTSTASSRTLSLSNSGSRSQTVSGSVTAQSSPVSSSCSSLLIDDWESQSRLTFLFYNAMLQPSSDDGTMNKIEVANNRVTLTPNNKNSYFYSKTACTNVQAKGYGGISLRIKASRGATFGVQLASATTCSGEDTAFGFQTTSELGWTFDGTEKLYSLPFSKFTTIDLSKVSSVLFTALSGPVQFGPMSFYCGAIPSEYVVNPLPSATAPVSTVAAPSSTAAAKLIDDFSAKDQNSLGQWHGGDNENAVNWVKGKVTIKAPDADFAYYTQFEKSCADLTSYDGSYLHVAYTGSNKFTIAMQQHNSQCNDAIAPFPETWDSLEAARYATGNHIYIPMSHFNIVRTRVVGLAFKGFYTNEAVTLTKIEIVSSVPKDVYIPTKMPSGNLVFACKRPNSIAFAIDDGDPTYAQEVMEVIRSENIKVTFFTVGAPLRDPSTNLSNIYQDMMTQGHQMALHSYTHPRMEGLPNNDAIAWEYKQDIDAVSDMFNGLKTKYFRPPFGNEGARMRQQLVSTTGRSDAYIVNWNIDVEDWLWATSSTPEKQLEAFQRDLDKGGSLVVMHYLYPSTVKYLRQFIQMAKKTNKQLMRVDQCMEDPEAPPL</sequence>
<evidence type="ECO:0000256" key="7">
    <source>
        <dbReference type="SAM" id="MobiDB-lite"/>
    </source>
</evidence>
<gene>
    <name evidence="10" type="ORF">CSUB01_11630</name>
</gene>
<dbReference type="HOGENOM" id="CLU_022194_0_0_1"/>
<evidence type="ECO:0000259" key="9">
    <source>
        <dbReference type="PROSITE" id="PS51677"/>
    </source>
</evidence>
<keyword evidence="4" id="KW-0378">Hydrolase</keyword>
<dbReference type="InterPro" id="IPR011330">
    <property type="entry name" value="Glyco_hydro/deAcase_b/a-brl"/>
</dbReference>
<evidence type="ECO:0000256" key="3">
    <source>
        <dbReference type="ARBA" id="ARBA00022729"/>
    </source>
</evidence>
<evidence type="ECO:0000256" key="8">
    <source>
        <dbReference type="SAM" id="SignalP"/>
    </source>
</evidence>
<comment type="caution">
    <text evidence="10">The sequence shown here is derived from an EMBL/GenBank/DDBJ whole genome shotgun (WGS) entry which is preliminary data.</text>
</comment>
<comment type="cofactor">
    <cofactor evidence="1">
        <name>Co(2+)</name>
        <dbReference type="ChEBI" id="CHEBI:48828"/>
    </cofactor>
</comment>
<dbReference type="PROSITE" id="PS51677">
    <property type="entry name" value="NODB"/>
    <property type="match status" value="1"/>
</dbReference>
<feature type="signal peptide" evidence="8">
    <location>
        <begin position="1"/>
        <end position="19"/>
    </location>
</feature>
<dbReference type="PANTHER" id="PTHR46471">
    <property type="entry name" value="CHITIN DEACETYLASE"/>
    <property type="match status" value="1"/>
</dbReference>
<dbReference type="OMA" id="THPKMEG"/>
<dbReference type="Pfam" id="PF01522">
    <property type="entry name" value="Polysacc_deac_1"/>
    <property type="match status" value="1"/>
</dbReference>